<evidence type="ECO:0000313" key="2">
    <source>
        <dbReference type="EMBL" id="MFB9074668.1"/>
    </source>
</evidence>
<sequence length="93" mass="10403">MPWRTAGRAPRTPGERGPWRSSNARIAKCPTGSGSASGRRGESLENWPRHQPRTLRAQPERLRVRTRVGRVTGHTGSGRDRWFPSMPTVSSGW</sequence>
<keyword evidence="3" id="KW-1185">Reference proteome</keyword>
<accession>A0ABV5G8C5</accession>
<evidence type="ECO:0000256" key="1">
    <source>
        <dbReference type="SAM" id="MobiDB-lite"/>
    </source>
</evidence>
<comment type="caution">
    <text evidence="2">The sequence shown here is derived from an EMBL/GenBank/DDBJ whole genome shotgun (WGS) entry which is preliminary data.</text>
</comment>
<evidence type="ECO:0000313" key="3">
    <source>
        <dbReference type="Proteomes" id="UP001589575"/>
    </source>
</evidence>
<dbReference type="EMBL" id="JBHMFI010000002">
    <property type="protein sequence ID" value="MFB9074668.1"/>
    <property type="molecule type" value="Genomic_DNA"/>
</dbReference>
<dbReference type="Proteomes" id="UP001589575">
    <property type="component" value="Unassembled WGS sequence"/>
</dbReference>
<reference evidence="2 3" key="1">
    <citation type="submission" date="2024-09" db="EMBL/GenBank/DDBJ databases">
        <authorList>
            <person name="Sun Q."/>
            <person name="Mori K."/>
        </authorList>
    </citation>
    <scope>NUCLEOTIDE SEQUENCE [LARGE SCALE GENOMIC DNA]</scope>
    <source>
        <strain evidence="2 3">CCM 7609</strain>
    </source>
</reference>
<gene>
    <name evidence="2" type="ORF">ACFFX0_27160</name>
</gene>
<feature type="region of interest" description="Disordered" evidence="1">
    <location>
        <begin position="1"/>
        <end position="93"/>
    </location>
</feature>
<proteinExistence type="predicted"/>
<protein>
    <submittedName>
        <fullName evidence="2">Uncharacterized protein</fullName>
    </submittedName>
</protein>
<organism evidence="2 3">
    <name type="scientific">Citricoccus parietis</name>
    <dbReference type="NCBI Taxonomy" id="592307"/>
    <lineage>
        <taxon>Bacteria</taxon>
        <taxon>Bacillati</taxon>
        <taxon>Actinomycetota</taxon>
        <taxon>Actinomycetes</taxon>
        <taxon>Micrococcales</taxon>
        <taxon>Micrococcaceae</taxon>
        <taxon>Citricoccus</taxon>
    </lineage>
</organism>
<name>A0ABV5G8C5_9MICC</name>